<dbReference type="GeneID" id="93615391"/>
<dbReference type="AlphaFoldDB" id="I1C5I5"/>
<dbReference type="OMA" id="CKESNYL"/>
<proteinExistence type="predicted"/>
<dbReference type="EMBL" id="CH476737">
    <property type="protein sequence ID" value="EIE83715.1"/>
    <property type="molecule type" value="Genomic_DNA"/>
</dbReference>
<sequence>MSLSGTLRTALNKMMKTQTTNSARILKATWLRWVTEVANEMNITLNFTHDNWYIVENCLQQLENVSTMTPVPASLETMSLSQRTTFLDKSIKSLLKISLSEDDKRRVFASYNSLVV</sequence>
<dbReference type="RefSeq" id="XP_067519111.1">
    <property type="nucleotide sequence ID" value="XM_067663010.1"/>
</dbReference>
<gene>
    <name evidence="1" type="ORF">RO3G_08420</name>
</gene>
<accession>I1C5I5</accession>
<keyword evidence="2" id="KW-1185">Reference proteome</keyword>
<evidence type="ECO:0000313" key="2">
    <source>
        <dbReference type="Proteomes" id="UP000009138"/>
    </source>
</evidence>
<name>I1C5I5_RHIO9</name>
<protein>
    <submittedName>
        <fullName evidence="1">Uncharacterized protein</fullName>
    </submittedName>
</protein>
<evidence type="ECO:0000313" key="1">
    <source>
        <dbReference type="EMBL" id="EIE83715.1"/>
    </source>
</evidence>
<dbReference type="VEuPathDB" id="FungiDB:RO3G_08420"/>
<organism evidence="1 2">
    <name type="scientific">Rhizopus delemar (strain RA 99-880 / ATCC MYA-4621 / FGSC 9543 / NRRL 43880)</name>
    <name type="common">Mucormycosis agent</name>
    <name type="synonym">Rhizopus arrhizus var. delemar</name>
    <dbReference type="NCBI Taxonomy" id="246409"/>
    <lineage>
        <taxon>Eukaryota</taxon>
        <taxon>Fungi</taxon>
        <taxon>Fungi incertae sedis</taxon>
        <taxon>Mucoromycota</taxon>
        <taxon>Mucoromycotina</taxon>
        <taxon>Mucoromycetes</taxon>
        <taxon>Mucorales</taxon>
        <taxon>Mucorineae</taxon>
        <taxon>Rhizopodaceae</taxon>
        <taxon>Rhizopus</taxon>
    </lineage>
</organism>
<reference evidence="1 2" key="1">
    <citation type="journal article" date="2009" name="PLoS Genet.">
        <title>Genomic analysis of the basal lineage fungus Rhizopus oryzae reveals a whole-genome duplication.</title>
        <authorList>
            <person name="Ma L.-J."/>
            <person name="Ibrahim A.S."/>
            <person name="Skory C."/>
            <person name="Grabherr M.G."/>
            <person name="Burger G."/>
            <person name="Butler M."/>
            <person name="Elias M."/>
            <person name="Idnurm A."/>
            <person name="Lang B.F."/>
            <person name="Sone T."/>
            <person name="Abe A."/>
            <person name="Calvo S.E."/>
            <person name="Corrochano L.M."/>
            <person name="Engels R."/>
            <person name="Fu J."/>
            <person name="Hansberg W."/>
            <person name="Kim J.-M."/>
            <person name="Kodira C.D."/>
            <person name="Koehrsen M.J."/>
            <person name="Liu B."/>
            <person name="Miranda-Saavedra D."/>
            <person name="O'Leary S."/>
            <person name="Ortiz-Castellanos L."/>
            <person name="Poulter R."/>
            <person name="Rodriguez-Romero J."/>
            <person name="Ruiz-Herrera J."/>
            <person name="Shen Y.-Q."/>
            <person name="Zeng Q."/>
            <person name="Galagan J."/>
            <person name="Birren B.W."/>
            <person name="Cuomo C.A."/>
            <person name="Wickes B.L."/>
        </authorList>
    </citation>
    <scope>NUCLEOTIDE SEQUENCE [LARGE SCALE GENOMIC DNA]</scope>
    <source>
        <strain evidence="2">RA 99-880 / ATCC MYA-4621 / FGSC 9543 / NRRL 43880</strain>
    </source>
</reference>
<dbReference type="OrthoDB" id="2205645at2759"/>
<dbReference type="Proteomes" id="UP000009138">
    <property type="component" value="Unassembled WGS sequence"/>
</dbReference>
<dbReference type="InParanoid" id="I1C5I5"/>